<dbReference type="PANTHER" id="PTHR43124">
    <property type="entry name" value="PURINE EFFLUX PUMP PBUE"/>
    <property type="match status" value="1"/>
</dbReference>
<feature type="transmembrane region" description="Helical" evidence="6">
    <location>
        <begin position="299"/>
        <end position="320"/>
    </location>
</feature>
<dbReference type="InterPro" id="IPR050189">
    <property type="entry name" value="MFS_Efflux_Transporters"/>
</dbReference>
<dbReference type="InterPro" id="IPR011701">
    <property type="entry name" value="MFS"/>
</dbReference>
<evidence type="ECO:0000256" key="2">
    <source>
        <dbReference type="ARBA" id="ARBA00022475"/>
    </source>
</evidence>
<feature type="transmembrane region" description="Helical" evidence="6">
    <location>
        <begin position="245"/>
        <end position="263"/>
    </location>
</feature>
<feature type="transmembrane region" description="Helical" evidence="6">
    <location>
        <begin position="275"/>
        <end position="293"/>
    </location>
</feature>
<dbReference type="CDD" id="cd17324">
    <property type="entry name" value="MFS_NepI_like"/>
    <property type="match status" value="1"/>
</dbReference>
<protein>
    <submittedName>
        <fullName evidence="8">MFS transporter</fullName>
    </submittedName>
</protein>
<feature type="transmembrane region" description="Helical" evidence="6">
    <location>
        <begin position="166"/>
        <end position="187"/>
    </location>
</feature>
<dbReference type="SUPFAM" id="SSF103473">
    <property type="entry name" value="MFS general substrate transporter"/>
    <property type="match status" value="1"/>
</dbReference>
<feature type="transmembrane region" description="Helical" evidence="6">
    <location>
        <begin position="103"/>
        <end position="124"/>
    </location>
</feature>
<gene>
    <name evidence="8" type="ORF">CRV08_04310</name>
</gene>
<feature type="transmembrane region" description="Helical" evidence="6">
    <location>
        <begin position="208"/>
        <end position="233"/>
    </location>
</feature>
<dbReference type="InterPro" id="IPR036259">
    <property type="entry name" value="MFS_trans_sf"/>
</dbReference>
<sequence length="389" mass="42294">MLKKQFMTNRLKIYLLTLLSFLVGTSQFIIAGVLDKIADSLDITVASAGQLVTVFALASAIGTPILTVLISKYSLKKQLLIAIFIFMVGNFLTPLDLGYEVLIFARAITGLGTILFVVVSYIFASRLAGEGKQGSGMSNIALGFSLSQVAGVPLGRAIANLYDWQMIFYLVGFLVFLGTLVVIFTFKNRHPEKTPSIKKQINILKDKLVLLSLIVTVFVFITFSAITTFITPLIFSIERVDEHEIALIFVILGVASVIGSKVGATIADRVGVNKVLLSTLLIIVFSLIVMNIFSSFLNIFVLMLTIWSATIWMFGPTQGLNLSKMVPSHASILLSLNSSFVQLGFALGAFLGGVCINIFSIQSILNLAVVSTVIALAIYLFTLKKKKVN</sequence>
<proteinExistence type="predicted"/>
<evidence type="ECO:0000313" key="9">
    <source>
        <dbReference type="Proteomes" id="UP000290172"/>
    </source>
</evidence>
<dbReference type="Pfam" id="PF07690">
    <property type="entry name" value="MFS_1"/>
    <property type="match status" value="1"/>
</dbReference>
<dbReference type="AlphaFoldDB" id="A0A4Q0YJA5"/>
<keyword evidence="2" id="KW-1003">Cell membrane</keyword>
<dbReference type="GO" id="GO:0005886">
    <property type="term" value="C:plasma membrane"/>
    <property type="evidence" value="ECO:0007669"/>
    <property type="project" value="UniProtKB-SubCell"/>
</dbReference>
<dbReference type="InterPro" id="IPR020846">
    <property type="entry name" value="MFS_dom"/>
</dbReference>
<dbReference type="PROSITE" id="PS50850">
    <property type="entry name" value="MFS"/>
    <property type="match status" value="1"/>
</dbReference>
<evidence type="ECO:0000256" key="3">
    <source>
        <dbReference type="ARBA" id="ARBA00022692"/>
    </source>
</evidence>
<dbReference type="Gene3D" id="1.20.1250.20">
    <property type="entry name" value="MFS general substrate transporter like domains"/>
    <property type="match status" value="1"/>
</dbReference>
<evidence type="ECO:0000259" key="7">
    <source>
        <dbReference type="PROSITE" id="PS50850"/>
    </source>
</evidence>
<keyword evidence="5 6" id="KW-0472">Membrane</keyword>
<dbReference type="PANTHER" id="PTHR43124:SF10">
    <property type="entry name" value="PURINE EFFLUX PUMP PBUE"/>
    <property type="match status" value="1"/>
</dbReference>
<keyword evidence="4 6" id="KW-1133">Transmembrane helix</keyword>
<feature type="transmembrane region" description="Helical" evidence="6">
    <location>
        <begin position="79"/>
        <end position="97"/>
    </location>
</feature>
<comment type="subcellular location">
    <subcellularLocation>
        <location evidence="1">Cell membrane</location>
        <topology evidence="1">Multi-pass membrane protein</topology>
    </subcellularLocation>
</comment>
<evidence type="ECO:0000256" key="1">
    <source>
        <dbReference type="ARBA" id="ARBA00004651"/>
    </source>
</evidence>
<dbReference type="EMBL" id="PDKJ01000003">
    <property type="protein sequence ID" value="RXJ69239.1"/>
    <property type="molecule type" value="Genomic_DNA"/>
</dbReference>
<feature type="transmembrane region" description="Helical" evidence="6">
    <location>
        <begin position="136"/>
        <end position="154"/>
    </location>
</feature>
<feature type="transmembrane region" description="Helical" evidence="6">
    <location>
        <begin position="365"/>
        <end position="383"/>
    </location>
</feature>
<feature type="transmembrane region" description="Helical" evidence="6">
    <location>
        <begin position="332"/>
        <end position="359"/>
    </location>
</feature>
<name>A0A4Q0YJA5_9BACT</name>
<dbReference type="Proteomes" id="UP000290172">
    <property type="component" value="Unassembled WGS sequence"/>
</dbReference>
<organism evidence="8 9">
    <name type="scientific">Halarcobacter ebronensis</name>
    <dbReference type="NCBI Taxonomy" id="1462615"/>
    <lineage>
        <taxon>Bacteria</taxon>
        <taxon>Pseudomonadati</taxon>
        <taxon>Campylobacterota</taxon>
        <taxon>Epsilonproteobacteria</taxon>
        <taxon>Campylobacterales</taxon>
        <taxon>Arcobacteraceae</taxon>
        <taxon>Halarcobacter</taxon>
    </lineage>
</organism>
<keyword evidence="3 6" id="KW-0812">Transmembrane</keyword>
<feature type="domain" description="Major facilitator superfamily (MFS) profile" evidence="7">
    <location>
        <begin position="12"/>
        <end position="387"/>
    </location>
</feature>
<evidence type="ECO:0000256" key="5">
    <source>
        <dbReference type="ARBA" id="ARBA00023136"/>
    </source>
</evidence>
<evidence type="ECO:0000256" key="6">
    <source>
        <dbReference type="SAM" id="Phobius"/>
    </source>
</evidence>
<evidence type="ECO:0000256" key="4">
    <source>
        <dbReference type="ARBA" id="ARBA00022989"/>
    </source>
</evidence>
<feature type="transmembrane region" description="Helical" evidence="6">
    <location>
        <begin position="47"/>
        <end position="70"/>
    </location>
</feature>
<reference evidence="8 9" key="1">
    <citation type="submission" date="2017-10" db="EMBL/GenBank/DDBJ databases">
        <title>Genomics of the genus Arcobacter.</title>
        <authorList>
            <person name="Perez-Cataluna A."/>
            <person name="Figueras M.J."/>
        </authorList>
    </citation>
    <scope>NUCLEOTIDE SEQUENCE [LARGE SCALE GENOMIC DNA]</scope>
    <source>
        <strain evidence="8 9">CECT 8993</strain>
    </source>
</reference>
<accession>A0A4Q0YJA5</accession>
<comment type="caution">
    <text evidence="8">The sequence shown here is derived from an EMBL/GenBank/DDBJ whole genome shotgun (WGS) entry which is preliminary data.</text>
</comment>
<dbReference type="GO" id="GO:0022857">
    <property type="term" value="F:transmembrane transporter activity"/>
    <property type="evidence" value="ECO:0007669"/>
    <property type="project" value="InterPro"/>
</dbReference>
<evidence type="ECO:0000313" key="8">
    <source>
        <dbReference type="EMBL" id="RXJ69239.1"/>
    </source>
</evidence>